<evidence type="ECO:0000256" key="6">
    <source>
        <dbReference type="ARBA" id="ARBA00022840"/>
    </source>
</evidence>
<dbReference type="NCBIfam" id="TIGR01727">
    <property type="entry name" value="oligo_HPY"/>
    <property type="match status" value="1"/>
</dbReference>
<dbReference type="KEGG" id="paby:Ga0080574_TMP39"/>
<protein>
    <submittedName>
        <fullName evidence="9">Peptide/nickel transport system ATP-binding protein</fullName>
    </submittedName>
</protein>
<dbReference type="PROSITE" id="PS50893">
    <property type="entry name" value="ABC_TRANSPORTER_2"/>
    <property type="match status" value="1"/>
</dbReference>
<evidence type="ECO:0000256" key="3">
    <source>
        <dbReference type="ARBA" id="ARBA00022448"/>
    </source>
</evidence>
<evidence type="ECO:0000313" key="10">
    <source>
        <dbReference type="Proteomes" id="UP000187059"/>
    </source>
</evidence>
<dbReference type="FunFam" id="3.40.50.300:FF:000016">
    <property type="entry name" value="Oligopeptide ABC transporter ATP-binding component"/>
    <property type="match status" value="1"/>
</dbReference>
<keyword evidence="6 9" id="KW-0067">ATP-binding</keyword>
<keyword evidence="4" id="KW-1003">Cell membrane</keyword>
<dbReference type="InterPro" id="IPR003593">
    <property type="entry name" value="AAA+_ATPase"/>
</dbReference>
<evidence type="ECO:0000256" key="5">
    <source>
        <dbReference type="ARBA" id="ARBA00022741"/>
    </source>
</evidence>
<dbReference type="InterPro" id="IPR013563">
    <property type="entry name" value="Oligopep_ABC_C"/>
</dbReference>
<dbReference type="Pfam" id="PF00005">
    <property type="entry name" value="ABC_tran"/>
    <property type="match status" value="1"/>
</dbReference>
<evidence type="ECO:0000256" key="4">
    <source>
        <dbReference type="ARBA" id="ARBA00022475"/>
    </source>
</evidence>
<dbReference type="SMART" id="SM00382">
    <property type="entry name" value="AAA"/>
    <property type="match status" value="1"/>
</dbReference>
<dbReference type="Pfam" id="PF08352">
    <property type="entry name" value="oligo_HPY"/>
    <property type="match status" value="1"/>
</dbReference>
<evidence type="ECO:0000259" key="8">
    <source>
        <dbReference type="PROSITE" id="PS50893"/>
    </source>
</evidence>
<geneLocation type="plasmid" evidence="10">
    <name>ppaby5</name>
</geneLocation>
<accession>A0A1P8ULW5</accession>
<organism evidence="9 10">
    <name type="scientific">Salipiger abyssi</name>
    <dbReference type="NCBI Taxonomy" id="1250539"/>
    <lineage>
        <taxon>Bacteria</taxon>
        <taxon>Pseudomonadati</taxon>
        <taxon>Pseudomonadota</taxon>
        <taxon>Alphaproteobacteria</taxon>
        <taxon>Rhodobacterales</taxon>
        <taxon>Roseobacteraceae</taxon>
        <taxon>Salipiger</taxon>
    </lineage>
</organism>
<dbReference type="RefSeq" id="WP_076693970.1">
    <property type="nucleotide sequence ID" value="NZ_CP015089.1"/>
</dbReference>
<proteinExistence type="inferred from homology"/>
<keyword evidence="10" id="KW-1185">Reference proteome</keyword>
<dbReference type="Gene3D" id="3.40.50.300">
    <property type="entry name" value="P-loop containing nucleotide triphosphate hydrolases"/>
    <property type="match status" value="1"/>
</dbReference>
<name>A0A1P8ULW5_9RHOB</name>
<dbReference type="PANTHER" id="PTHR43297:SF2">
    <property type="entry name" value="DIPEPTIDE TRANSPORT ATP-BINDING PROTEIN DPPD"/>
    <property type="match status" value="1"/>
</dbReference>
<keyword evidence="7" id="KW-0472">Membrane</keyword>
<dbReference type="CDD" id="cd03257">
    <property type="entry name" value="ABC_NikE_OppD_transporters"/>
    <property type="match status" value="1"/>
</dbReference>
<dbReference type="GO" id="GO:0016887">
    <property type="term" value="F:ATP hydrolysis activity"/>
    <property type="evidence" value="ECO:0007669"/>
    <property type="project" value="InterPro"/>
</dbReference>
<sequence length="329" mass="35952">MPRDISQTGPILEVEGLHTILRTSEGIVRAVTDVSITVGRGEIVGIVGESGCGKSMTAMSIMGLVPTPPGDITEGRILLDGSELRGLGQSAFQKVRGRRIAMIFQDPMTYLNPVLTIGTQIDEMLRQHMDLDRAGRARRVIELLRRVRIPDPERVAAAYPHQLSGGMRQRVLIATAISCDPELIIADEPTTALDVTVQAQVLELLKEIIRDMDSSLILITHDLGVVAETCDRVYVMYAGRVIEEAPMQRLFEQPGHPYTQGLLASILRADQPVEELYALDGTVPNLTAPPKGCAFCDRCAVVMDICHSELPPRAATGPRAFAACWRIPQ</sequence>
<feature type="domain" description="ABC transporter" evidence="8">
    <location>
        <begin position="12"/>
        <end position="263"/>
    </location>
</feature>
<keyword evidence="9" id="KW-0614">Plasmid</keyword>
<dbReference type="AlphaFoldDB" id="A0A1P8ULW5"/>
<dbReference type="InterPro" id="IPR017871">
    <property type="entry name" value="ABC_transporter-like_CS"/>
</dbReference>
<dbReference type="InterPro" id="IPR003439">
    <property type="entry name" value="ABC_transporter-like_ATP-bd"/>
</dbReference>
<gene>
    <name evidence="9" type="ORF">Ga0080574_TMP39</name>
</gene>
<evidence type="ECO:0000256" key="2">
    <source>
        <dbReference type="ARBA" id="ARBA00005417"/>
    </source>
</evidence>
<dbReference type="GO" id="GO:0005524">
    <property type="term" value="F:ATP binding"/>
    <property type="evidence" value="ECO:0007669"/>
    <property type="project" value="UniProtKB-KW"/>
</dbReference>
<dbReference type="GO" id="GO:0005886">
    <property type="term" value="C:plasma membrane"/>
    <property type="evidence" value="ECO:0007669"/>
    <property type="project" value="UniProtKB-SubCell"/>
</dbReference>
<dbReference type="InterPro" id="IPR027417">
    <property type="entry name" value="P-loop_NTPase"/>
</dbReference>
<comment type="subcellular location">
    <subcellularLocation>
        <location evidence="1">Cell inner membrane</location>
        <topology evidence="1">Peripheral membrane protein</topology>
    </subcellularLocation>
</comment>
<comment type="similarity">
    <text evidence="2">Belongs to the ABC transporter superfamily.</text>
</comment>
<dbReference type="GO" id="GO:0055085">
    <property type="term" value="P:transmembrane transport"/>
    <property type="evidence" value="ECO:0007669"/>
    <property type="project" value="UniProtKB-ARBA"/>
</dbReference>
<evidence type="ECO:0000313" key="9">
    <source>
        <dbReference type="EMBL" id="APZ50373.1"/>
    </source>
</evidence>
<evidence type="ECO:0000256" key="1">
    <source>
        <dbReference type="ARBA" id="ARBA00004417"/>
    </source>
</evidence>
<dbReference type="InterPro" id="IPR050388">
    <property type="entry name" value="ABC_Ni/Peptide_Import"/>
</dbReference>
<keyword evidence="5" id="KW-0547">Nucleotide-binding</keyword>
<reference evidence="9 10" key="1">
    <citation type="submission" date="2016-04" db="EMBL/GenBank/DDBJ databases">
        <title>Deep-sea bacteria in the southern Pacific.</title>
        <authorList>
            <person name="Tang K."/>
        </authorList>
    </citation>
    <scope>NUCLEOTIDE SEQUENCE [LARGE SCALE GENOMIC DNA]</scope>
    <source>
        <strain evidence="9 10">JLT2014</strain>
        <plasmid evidence="10">ppaby5</plasmid>
    </source>
</reference>
<dbReference type="SUPFAM" id="SSF52540">
    <property type="entry name" value="P-loop containing nucleoside triphosphate hydrolases"/>
    <property type="match status" value="1"/>
</dbReference>
<dbReference type="GO" id="GO:0015833">
    <property type="term" value="P:peptide transport"/>
    <property type="evidence" value="ECO:0007669"/>
    <property type="project" value="InterPro"/>
</dbReference>
<dbReference type="Proteomes" id="UP000187059">
    <property type="component" value="Plasmid pPABY5"/>
</dbReference>
<dbReference type="OrthoDB" id="9802264at2"/>
<dbReference type="PANTHER" id="PTHR43297">
    <property type="entry name" value="OLIGOPEPTIDE TRANSPORT ATP-BINDING PROTEIN APPD"/>
    <property type="match status" value="1"/>
</dbReference>
<dbReference type="EMBL" id="CP015089">
    <property type="protein sequence ID" value="APZ50373.1"/>
    <property type="molecule type" value="Genomic_DNA"/>
</dbReference>
<evidence type="ECO:0000256" key="7">
    <source>
        <dbReference type="ARBA" id="ARBA00023136"/>
    </source>
</evidence>
<dbReference type="PROSITE" id="PS00211">
    <property type="entry name" value="ABC_TRANSPORTER_1"/>
    <property type="match status" value="1"/>
</dbReference>
<keyword evidence="3" id="KW-0813">Transport</keyword>